<evidence type="ECO:0000256" key="2">
    <source>
        <dbReference type="ARBA" id="ARBA00022679"/>
    </source>
</evidence>
<dbReference type="Proteomes" id="UP000182584">
    <property type="component" value="Unassembled WGS sequence"/>
</dbReference>
<dbReference type="Gene3D" id="3.90.550.10">
    <property type="entry name" value="Spore Coat Polysaccharide Biosynthesis Protein SpsA, Chain A"/>
    <property type="match status" value="1"/>
</dbReference>
<dbReference type="GO" id="GO:0016757">
    <property type="term" value="F:glycosyltransferase activity"/>
    <property type="evidence" value="ECO:0007669"/>
    <property type="project" value="UniProtKB-KW"/>
</dbReference>
<feature type="domain" description="Glycosyltransferase 2-like" evidence="3">
    <location>
        <begin position="11"/>
        <end position="145"/>
    </location>
</feature>
<reference evidence="4 5" key="1">
    <citation type="submission" date="2016-10" db="EMBL/GenBank/DDBJ databases">
        <authorList>
            <person name="de Groot N.N."/>
        </authorList>
    </citation>
    <scope>NUCLEOTIDE SEQUENCE [LARGE SCALE GENOMIC DNA]</scope>
    <source>
        <strain evidence="4 5">AR40</strain>
    </source>
</reference>
<protein>
    <submittedName>
        <fullName evidence="4">Glycosyl transferase family 2</fullName>
    </submittedName>
</protein>
<evidence type="ECO:0000259" key="3">
    <source>
        <dbReference type="Pfam" id="PF00535"/>
    </source>
</evidence>
<keyword evidence="2 4" id="KW-0808">Transferase</keyword>
<gene>
    <name evidence="4" type="ORF">SAMN04487884_1357</name>
</gene>
<evidence type="ECO:0000256" key="1">
    <source>
        <dbReference type="ARBA" id="ARBA00022676"/>
    </source>
</evidence>
<sequence length="379" mass="43644">MKEADNKLCVSIILPIYNVKRCLSRCLESILAQTMPSDRFEVILVDDGSTDGSDSICDEYSNAYENINVIHKKNGGAASARNAGLLEAKGEYIAFVDPDDYLDADYLKIPYEEAYKTEADIVIFDAIKEYPKDKGAGDRNKNKAVAKNNTTQLLRHSEKGFVTSDPQDIMSMRCQVLYPYMNAHACGEDFFRNIPLAAPWDKLYRKSFLDENDLRFSEELKVLDDMCFNFVAFGKAKKVSYVPVTLYHYQIWDNSITNSYKADRDVKDKEVFDFLLNQIRKESDEVGIVSEKSVTQAYYARVIKSFAISLRLCFFNNNNPMDIKQKKQAVRRLMDENPYKLAFREIRLNNLEWKLKIVAIAGRMKDERLIYLLNKLQNG</sequence>
<evidence type="ECO:0000313" key="5">
    <source>
        <dbReference type="Proteomes" id="UP000182584"/>
    </source>
</evidence>
<dbReference type="PANTHER" id="PTHR22916:SF51">
    <property type="entry name" value="GLYCOSYLTRANSFERASE EPSH-RELATED"/>
    <property type="match status" value="1"/>
</dbReference>
<dbReference type="EMBL" id="FOGJ01000035">
    <property type="protein sequence ID" value="SES37678.1"/>
    <property type="molecule type" value="Genomic_DNA"/>
</dbReference>
<dbReference type="PANTHER" id="PTHR22916">
    <property type="entry name" value="GLYCOSYLTRANSFERASE"/>
    <property type="match status" value="1"/>
</dbReference>
<dbReference type="SUPFAM" id="SSF53448">
    <property type="entry name" value="Nucleotide-diphospho-sugar transferases"/>
    <property type="match status" value="1"/>
</dbReference>
<dbReference type="Pfam" id="PF00535">
    <property type="entry name" value="Glycos_transf_2"/>
    <property type="match status" value="1"/>
</dbReference>
<accession>A0A1H9WUS2</accession>
<organism evidence="4 5">
    <name type="scientific">Butyrivibrio fibrisolvens</name>
    <dbReference type="NCBI Taxonomy" id="831"/>
    <lineage>
        <taxon>Bacteria</taxon>
        <taxon>Bacillati</taxon>
        <taxon>Bacillota</taxon>
        <taxon>Clostridia</taxon>
        <taxon>Lachnospirales</taxon>
        <taxon>Lachnospiraceae</taxon>
        <taxon>Butyrivibrio</taxon>
    </lineage>
</organism>
<dbReference type="InterPro" id="IPR029044">
    <property type="entry name" value="Nucleotide-diphossugar_trans"/>
</dbReference>
<evidence type="ECO:0000313" key="4">
    <source>
        <dbReference type="EMBL" id="SES37678.1"/>
    </source>
</evidence>
<keyword evidence="1" id="KW-0328">Glycosyltransferase</keyword>
<name>A0A1H9WUS2_BUTFI</name>
<proteinExistence type="predicted"/>
<dbReference type="AlphaFoldDB" id="A0A1H9WUS2"/>
<dbReference type="InterPro" id="IPR001173">
    <property type="entry name" value="Glyco_trans_2-like"/>
</dbReference>
<dbReference type="CDD" id="cd00761">
    <property type="entry name" value="Glyco_tranf_GTA_type"/>
    <property type="match status" value="1"/>
</dbReference>